<feature type="region of interest" description="Disordered" evidence="2">
    <location>
        <begin position="379"/>
        <end position="402"/>
    </location>
</feature>
<dbReference type="GeneID" id="56076366"/>
<sequence length="426" mass="43470">MRDATAVVGAALVVLAAVGAVPAAAGAGAATGSSGASAASADAGTLADTHCTYEMTVTDATGTEVTIDEDPDRLAALAPSAAQILWSIGADDETVAMPQDYYLDYLNDTEGKTDVVNDDGSVVTEAVVGAQPDLVLAPNVVPNETVQALRNSGLTVYKFEAASNLEDVAAKIELYGRLTGNYDAAGQTSAEMRGQVQAIRDAVGDENNPRVFFHLGGGWTAAEDTFVGQIVAAAGGDNIAAGEINTSNNYGTLSNEIITQKDPEWIVQNGQFGSVPKTPTFNETTAVREGNVVRVNRNFMTQNGPKNVEALKTIAQALHPEAYEAVDFSAVETPQPATCSTPTPTATPTPGGTEDVTPTATAGMDADGTVTATMMDADGTATPTAESEDGAASPVGTTTSGDGPGFGPMTALVALLAGALVARHRR</sequence>
<gene>
    <name evidence="4" type="ORF">HZS55_00845</name>
</gene>
<dbReference type="PROSITE" id="PS50983">
    <property type="entry name" value="FE_B12_PBP"/>
    <property type="match status" value="1"/>
</dbReference>
<evidence type="ECO:0000259" key="3">
    <source>
        <dbReference type="PROSITE" id="PS50983"/>
    </source>
</evidence>
<protein>
    <submittedName>
        <fullName evidence="4">ABC transporter substrate-binding protein</fullName>
    </submittedName>
</protein>
<dbReference type="RefSeq" id="WP_179909884.1">
    <property type="nucleotide sequence ID" value="NZ_CP058910.1"/>
</dbReference>
<evidence type="ECO:0000313" key="4">
    <source>
        <dbReference type="EMBL" id="QLH75938.1"/>
    </source>
</evidence>
<dbReference type="OrthoDB" id="214567at2157"/>
<dbReference type="Gene3D" id="3.40.50.1980">
    <property type="entry name" value="Nitrogenase molybdenum iron protein domain"/>
    <property type="match status" value="2"/>
</dbReference>
<dbReference type="PANTHER" id="PTHR30535">
    <property type="entry name" value="VITAMIN B12-BINDING PROTEIN"/>
    <property type="match status" value="1"/>
</dbReference>
<dbReference type="Proteomes" id="UP000509667">
    <property type="component" value="Chromosome"/>
</dbReference>
<evidence type="ECO:0000256" key="1">
    <source>
        <dbReference type="ARBA" id="ARBA00022729"/>
    </source>
</evidence>
<dbReference type="InterPro" id="IPR026371">
    <property type="entry name" value="PGF_CTERM"/>
</dbReference>
<name>A0A7D5P2V6_9EURY</name>
<dbReference type="EMBL" id="CP058910">
    <property type="protein sequence ID" value="QLH75938.1"/>
    <property type="molecule type" value="Genomic_DNA"/>
</dbReference>
<accession>A0A7D5P2V6</accession>
<feature type="region of interest" description="Disordered" evidence="2">
    <location>
        <begin position="334"/>
        <end position="361"/>
    </location>
</feature>
<dbReference type="NCBIfam" id="TIGR04126">
    <property type="entry name" value="PGF_CTERM"/>
    <property type="match status" value="1"/>
</dbReference>
<feature type="domain" description="Fe/B12 periplasmic-binding" evidence="3">
    <location>
        <begin position="73"/>
        <end position="322"/>
    </location>
</feature>
<proteinExistence type="predicted"/>
<dbReference type="Pfam" id="PF01497">
    <property type="entry name" value="Peripla_BP_2"/>
    <property type="match status" value="1"/>
</dbReference>
<evidence type="ECO:0000256" key="2">
    <source>
        <dbReference type="SAM" id="MobiDB-lite"/>
    </source>
</evidence>
<keyword evidence="1" id="KW-0732">Signal</keyword>
<dbReference type="GO" id="GO:0071281">
    <property type="term" value="P:cellular response to iron ion"/>
    <property type="evidence" value="ECO:0007669"/>
    <property type="project" value="TreeGrafter"/>
</dbReference>
<organism evidence="4 5">
    <name type="scientific">Halosimplex rubrum</name>
    <dbReference type="NCBI Taxonomy" id="869889"/>
    <lineage>
        <taxon>Archaea</taxon>
        <taxon>Methanobacteriati</taxon>
        <taxon>Methanobacteriota</taxon>
        <taxon>Stenosarchaea group</taxon>
        <taxon>Halobacteria</taxon>
        <taxon>Halobacteriales</taxon>
        <taxon>Haloarculaceae</taxon>
        <taxon>Halosimplex</taxon>
    </lineage>
</organism>
<dbReference type="SUPFAM" id="SSF53807">
    <property type="entry name" value="Helical backbone' metal receptor"/>
    <property type="match status" value="1"/>
</dbReference>
<dbReference type="InterPro" id="IPR002491">
    <property type="entry name" value="ABC_transptr_periplasmic_BD"/>
</dbReference>
<evidence type="ECO:0000313" key="5">
    <source>
        <dbReference type="Proteomes" id="UP000509667"/>
    </source>
</evidence>
<feature type="compositionally biased region" description="Low complexity" evidence="2">
    <location>
        <begin position="334"/>
        <end position="353"/>
    </location>
</feature>
<keyword evidence="5" id="KW-1185">Reference proteome</keyword>
<dbReference type="KEGG" id="hrr:HZS55_00845"/>
<reference evidence="4 5" key="1">
    <citation type="submission" date="2020-07" db="EMBL/GenBank/DDBJ databases">
        <title>Halosimplex pelagicum sp. nov. and Halosimplex rubrum sp. nov., isolated from salted brown alga Laminaria, and emended description of the genus Halosimplex.</title>
        <authorList>
            <person name="Cui H."/>
        </authorList>
    </citation>
    <scope>NUCLEOTIDE SEQUENCE [LARGE SCALE GENOMIC DNA]</scope>
    <source>
        <strain evidence="4 5">R27</strain>
    </source>
</reference>
<dbReference type="PANTHER" id="PTHR30535:SF34">
    <property type="entry name" value="MOLYBDATE-BINDING PROTEIN MOLA"/>
    <property type="match status" value="1"/>
</dbReference>
<dbReference type="InterPro" id="IPR050902">
    <property type="entry name" value="ABC_Transporter_SBP"/>
</dbReference>
<dbReference type="AlphaFoldDB" id="A0A7D5P2V6"/>
<dbReference type="GO" id="GO:0005886">
    <property type="term" value="C:plasma membrane"/>
    <property type="evidence" value="ECO:0007669"/>
    <property type="project" value="UniProtKB-SubCell"/>
</dbReference>
<dbReference type="GO" id="GO:0030115">
    <property type="term" value="C:S-layer"/>
    <property type="evidence" value="ECO:0007669"/>
    <property type="project" value="UniProtKB-SubCell"/>
</dbReference>